<evidence type="ECO:0000313" key="2">
    <source>
        <dbReference type="Proteomes" id="UP001179121"/>
    </source>
</evidence>
<gene>
    <name evidence="1" type="ORF">DNFV4_00455</name>
</gene>
<dbReference type="EMBL" id="OX365700">
    <property type="protein sequence ID" value="CAI4030031.1"/>
    <property type="molecule type" value="Genomic_DNA"/>
</dbReference>
<accession>A0AA86MW23</accession>
<sequence length="48" mass="5681">MHVIDLRRQVCAARVIEIRAMGHMQTQSRQRLDHLFTSLLHRTVRGEL</sequence>
<keyword evidence="2" id="KW-1185">Reference proteome</keyword>
<dbReference type="AlphaFoldDB" id="A0AA86MW23"/>
<proteinExistence type="predicted"/>
<protein>
    <submittedName>
        <fullName evidence="1">Uncharacterized protein</fullName>
    </submittedName>
</protein>
<dbReference type="Proteomes" id="UP001179121">
    <property type="component" value="Chromosome"/>
</dbReference>
<evidence type="ECO:0000313" key="1">
    <source>
        <dbReference type="EMBL" id="CAI4030031.1"/>
    </source>
</evidence>
<reference evidence="1" key="1">
    <citation type="submission" date="2022-10" db="EMBL/GenBank/DDBJ databases">
        <authorList>
            <person name="Koch H."/>
        </authorList>
    </citation>
    <scope>NUCLEOTIDE SEQUENCE</scope>
    <source>
        <strain evidence="1">DNF</strain>
    </source>
</reference>
<organism evidence="1 2">
    <name type="scientific">Nitrospira tepida</name>
    <dbReference type="NCBI Taxonomy" id="2973512"/>
    <lineage>
        <taxon>Bacteria</taxon>
        <taxon>Pseudomonadati</taxon>
        <taxon>Nitrospirota</taxon>
        <taxon>Nitrospiria</taxon>
        <taxon>Nitrospirales</taxon>
        <taxon>Nitrospiraceae</taxon>
        <taxon>Nitrospira</taxon>
    </lineage>
</organism>
<name>A0AA86MW23_9BACT</name>
<dbReference type="KEGG" id="nti:DNFV4_00455"/>